<reference evidence="2" key="1">
    <citation type="journal article" date="2020" name="Nature">
        <title>Giant virus diversity and host interactions through global metagenomics.</title>
        <authorList>
            <person name="Schulz F."/>
            <person name="Roux S."/>
            <person name="Paez-Espino D."/>
            <person name="Jungbluth S."/>
            <person name="Walsh D.A."/>
            <person name="Denef V.J."/>
            <person name="McMahon K.D."/>
            <person name="Konstantinidis K.T."/>
            <person name="Eloe-Fadrosh E.A."/>
            <person name="Kyrpides N.C."/>
            <person name="Woyke T."/>
        </authorList>
    </citation>
    <scope>NUCLEOTIDE SEQUENCE</scope>
    <source>
        <strain evidence="2">GVMAG-S-1024976-23</strain>
    </source>
</reference>
<dbReference type="Pfam" id="PF11019">
    <property type="entry name" value="DUF2608"/>
    <property type="match status" value="1"/>
</dbReference>
<accession>A0A6C0AGL9</accession>
<dbReference type="InterPro" id="IPR022565">
    <property type="entry name" value="DUF2608"/>
</dbReference>
<organism evidence="2">
    <name type="scientific">viral metagenome</name>
    <dbReference type="NCBI Taxonomy" id="1070528"/>
    <lineage>
        <taxon>unclassified sequences</taxon>
        <taxon>metagenomes</taxon>
        <taxon>organismal metagenomes</taxon>
    </lineage>
</organism>
<proteinExistence type="predicted"/>
<sequence>MIYDLKSWKDIEIFANQHNLFDNKTHWLLDIDDTLIETTQYIGSTKWFDSEIKHNPGNEHIIINIWSNMVKYLQFKLIDSNIPNILNKIKGNISALTSRNSFVKTETYNTLQKLELHRIKIIQFCGSNKKYNMVNIEKNMNYVFIDDKYSHILSMNNKFPNIHCIWFNPK</sequence>
<keyword evidence="1" id="KW-0732">Signal</keyword>
<dbReference type="AlphaFoldDB" id="A0A6C0AGL9"/>
<name>A0A6C0AGL9_9ZZZZ</name>
<evidence type="ECO:0000313" key="2">
    <source>
        <dbReference type="EMBL" id="QHS78603.1"/>
    </source>
</evidence>
<dbReference type="EMBL" id="MN740601">
    <property type="protein sequence ID" value="QHS78603.1"/>
    <property type="molecule type" value="Genomic_DNA"/>
</dbReference>
<protein>
    <submittedName>
        <fullName evidence="2">Uncharacterized protein</fullName>
    </submittedName>
</protein>
<evidence type="ECO:0000256" key="1">
    <source>
        <dbReference type="ARBA" id="ARBA00022729"/>
    </source>
</evidence>